<name>A0A7X2ZWH4_9FLAO</name>
<dbReference type="Proteomes" id="UP000540519">
    <property type="component" value="Unassembled WGS sequence"/>
</dbReference>
<keyword evidence="3" id="KW-1185">Reference proteome</keyword>
<evidence type="ECO:0000313" key="3">
    <source>
        <dbReference type="Proteomes" id="UP000540519"/>
    </source>
</evidence>
<keyword evidence="1" id="KW-1133">Transmembrane helix</keyword>
<organism evidence="2 3">
    <name type="scientific">Zobellia amurskyensis</name>
    <dbReference type="NCBI Taxonomy" id="248905"/>
    <lineage>
        <taxon>Bacteria</taxon>
        <taxon>Pseudomonadati</taxon>
        <taxon>Bacteroidota</taxon>
        <taxon>Flavobacteriia</taxon>
        <taxon>Flavobacteriales</taxon>
        <taxon>Flavobacteriaceae</taxon>
        <taxon>Zobellia</taxon>
    </lineage>
</organism>
<dbReference type="EMBL" id="RCNR01000047">
    <property type="protein sequence ID" value="MUH37662.1"/>
    <property type="molecule type" value="Genomic_DNA"/>
</dbReference>
<keyword evidence="1" id="KW-0472">Membrane</keyword>
<dbReference type="OrthoDB" id="10011166at2"/>
<feature type="transmembrane region" description="Helical" evidence="1">
    <location>
        <begin position="124"/>
        <end position="145"/>
    </location>
</feature>
<comment type="caution">
    <text evidence="2">The sequence shown here is derived from an EMBL/GenBank/DDBJ whole genome shotgun (WGS) entry which is preliminary data.</text>
</comment>
<reference evidence="2 3" key="1">
    <citation type="journal article" date="2019" name="Mar. Drugs">
        <title>Comparative Genomics and CAZyme Genome Repertoires of Marine Zobellia amurskyensis KMM 3526(T) and Zobellia laminariae KMM 3676(T).</title>
        <authorList>
            <person name="Chernysheva N."/>
            <person name="Bystritskaya E."/>
            <person name="Stenkova A."/>
            <person name="Golovkin I."/>
            <person name="Nedashkovskaya O."/>
            <person name="Isaeva M."/>
        </authorList>
    </citation>
    <scope>NUCLEOTIDE SEQUENCE [LARGE SCALE GENOMIC DNA]</scope>
    <source>
        <strain evidence="2 3">KMM 3526</strain>
    </source>
</reference>
<sequence length="166" mass="18644">MKPIFTLELSQQQHIDDLNSFQVTSDKLFSSTQAVLQNHNFRTEKYDTGVSFTSPVGFTTHSGDNERAGMRILRKGRIELLELPNHKIEIKSITSLEHLIFIAVGVGLTFFFTLLFIPEIRLDFKLIIVSLLLIGLVFGIGIISIKNRITAILKDIVAKGAYLPKS</sequence>
<feature type="transmembrane region" description="Helical" evidence="1">
    <location>
        <begin position="99"/>
        <end position="118"/>
    </location>
</feature>
<keyword evidence="1" id="KW-0812">Transmembrane</keyword>
<accession>A0A7X2ZWH4</accession>
<evidence type="ECO:0000256" key="1">
    <source>
        <dbReference type="SAM" id="Phobius"/>
    </source>
</evidence>
<dbReference type="AlphaFoldDB" id="A0A7X2ZWH4"/>
<evidence type="ECO:0000313" key="2">
    <source>
        <dbReference type="EMBL" id="MUH37662.1"/>
    </source>
</evidence>
<dbReference type="RefSeq" id="WP_155600902.1">
    <property type="nucleotide sequence ID" value="NZ_RCNR01000047.1"/>
</dbReference>
<protein>
    <submittedName>
        <fullName evidence="2">Uncharacterized protein</fullName>
    </submittedName>
</protein>
<gene>
    <name evidence="2" type="ORF">D9O36_17570</name>
</gene>
<proteinExistence type="predicted"/>